<evidence type="ECO:0000256" key="3">
    <source>
        <dbReference type="SAM" id="MobiDB-lite"/>
    </source>
</evidence>
<dbReference type="EMBL" id="JAHLQT010002534">
    <property type="protein sequence ID" value="KAG7177097.1"/>
    <property type="molecule type" value="Genomic_DNA"/>
</dbReference>
<dbReference type="InterPro" id="IPR009071">
    <property type="entry name" value="HMG_box_dom"/>
</dbReference>
<gene>
    <name evidence="5" type="primary">Sox15-L3</name>
    <name evidence="5" type="ORF">Hamer_G000324</name>
</gene>
<feature type="domain" description="HMG box" evidence="4">
    <location>
        <begin position="22"/>
        <end position="55"/>
    </location>
</feature>
<evidence type="ECO:0000313" key="5">
    <source>
        <dbReference type="EMBL" id="KAG7177097.1"/>
    </source>
</evidence>
<proteinExistence type="predicted"/>
<keyword evidence="1 2" id="KW-0238">DNA-binding</keyword>
<dbReference type="PANTHER" id="PTHR10270:SF317">
    <property type="entry name" value="TRANSCRIPTION FACTOR SOX-15-RELATED"/>
    <property type="match status" value="1"/>
</dbReference>
<accession>A0A8J5NCA4</accession>
<feature type="compositionally biased region" description="Basic residues" evidence="3">
    <location>
        <begin position="54"/>
        <end position="65"/>
    </location>
</feature>
<sequence>MGWKGGQIFHKSNKLTQISSPGRKWRSLTPTDRRPYVEEAERLRLKHMAEHPNYKYRPRRRKQQQPKKPNATGPPQSSSVTQPTGGTQAQVARGSSQGGTATPTPAAVSVASSLNTPETSPTGSSSSSGGVGPGGGSEPLPTPPEVSPGAGAGEDPTPVSRLISLFERASAFPDAFHSLNSIIPSVVSLRQEEEATEMRP</sequence>
<dbReference type="GO" id="GO:0001228">
    <property type="term" value="F:DNA-binding transcription activator activity, RNA polymerase II-specific"/>
    <property type="evidence" value="ECO:0007669"/>
    <property type="project" value="TreeGrafter"/>
</dbReference>
<name>A0A8J5NCA4_HOMAM</name>
<comment type="caution">
    <text evidence="5">The sequence shown here is derived from an EMBL/GenBank/DDBJ whole genome shotgun (WGS) entry which is preliminary data.</text>
</comment>
<protein>
    <submittedName>
        <fullName evidence="5">Transcription factor SOX-15-like 3</fullName>
    </submittedName>
</protein>
<dbReference type="Proteomes" id="UP000747542">
    <property type="component" value="Unassembled WGS sequence"/>
</dbReference>
<dbReference type="Pfam" id="PF00505">
    <property type="entry name" value="HMG_box"/>
    <property type="match status" value="1"/>
</dbReference>
<dbReference type="InterPro" id="IPR036910">
    <property type="entry name" value="HMG_box_dom_sf"/>
</dbReference>
<feature type="compositionally biased region" description="Polar residues" evidence="3">
    <location>
        <begin position="73"/>
        <end position="99"/>
    </location>
</feature>
<dbReference type="InterPro" id="IPR050140">
    <property type="entry name" value="SRY-related_HMG-box_TF-like"/>
</dbReference>
<keyword evidence="6" id="KW-1185">Reference proteome</keyword>
<evidence type="ECO:0000259" key="4">
    <source>
        <dbReference type="PROSITE" id="PS50118"/>
    </source>
</evidence>
<dbReference type="SUPFAM" id="SSF47095">
    <property type="entry name" value="HMG-box"/>
    <property type="match status" value="1"/>
</dbReference>
<feature type="compositionally biased region" description="Basic and acidic residues" evidence="3">
    <location>
        <begin position="31"/>
        <end position="53"/>
    </location>
</feature>
<evidence type="ECO:0000313" key="6">
    <source>
        <dbReference type="Proteomes" id="UP000747542"/>
    </source>
</evidence>
<dbReference type="Gene3D" id="1.10.30.10">
    <property type="entry name" value="High mobility group box domain"/>
    <property type="match status" value="1"/>
</dbReference>
<organism evidence="5 6">
    <name type="scientific">Homarus americanus</name>
    <name type="common">American lobster</name>
    <dbReference type="NCBI Taxonomy" id="6706"/>
    <lineage>
        <taxon>Eukaryota</taxon>
        <taxon>Metazoa</taxon>
        <taxon>Ecdysozoa</taxon>
        <taxon>Arthropoda</taxon>
        <taxon>Crustacea</taxon>
        <taxon>Multicrustacea</taxon>
        <taxon>Malacostraca</taxon>
        <taxon>Eumalacostraca</taxon>
        <taxon>Eucarida</taxon>
        <taxon>Decapoda</taxon>
        <taxon>Pleocyemata</taxon>
        <taxon>Astacidea</taxon>
        <taxon>Nephropoidea</taxon>
        <taxon>Nephropidae</taxon>
        <taxon>Homarus</taxon>
    </lineage>
</organism>
<keyword evidence="2" id="KW-0539">Nucleus</keyword>
<dbReference type="PANTHER" id="PTHR10270">
    <property type="entry name" value="SOX TRANSCRIPTION FACTOR"/>
    <property type="match status" value="1"/>
</dbReference>
<dbReference type="GO" id="GO:0005634">
    <property type="term" value="C:nucleus"/>
    <property type="evidence" value="ECO:0007669"/>
    <property type="project" value="UniProtKB-UniRule"/>
</dbReference>
<dbReference type="AlphaFoldDB" id="A0A8J5NCA4"/>
<dbReference type="PROSITE" id="PS50118">
    <property type="entry name" value="HMG_BOX_2"/>
    <property type="match status" value="1"/>
</dbReference>
<evidence type="ECO:0000256" key="1">
    <source>
        <dbReference type="ARBA" id="ARBA00023125"/>
    </source>
</evidence>
<dbReference type="GO" id="GO:0000978">
    <property type="term" value="F:RNA polymerase II cis-regulatory region sequence-specific DNA binding"/>
    <property type="evidence" value="ECO:0007669"/>
    <property type="project" value="TreeGrafter"/>
</dbReference>
<feature type="region of interest" description="Disordered" evidence="3">
    <location>
        <begin position="1"/>
        <end position="158"/>
    </location>
</feature>
<dbReference type="GO" id="GO:0030154">
    <property type="term" value="P:cell differentiation"/>
    <property type="evidence" value="ECO:0007669"/>
    <property type="project" value="TreeGrafter"/>
</dbReference>
<reference evidence="5" key="1">
    <citation type="journal article" date="2021" name="Sci. Adv.">
        <title>The American lobster genome reveals insights on longevity, neural, and immune adaptations.</title>
        <authorList>
            <person name="Polinski J.M."/>
            <person name="Zimin A.V."/>
            <person name="Clark K.F."/>
            <person name="Kohn A.B."/>
            <person name="Sadowski N."/>
            <person name="Timp W."/>
            <person name="Ptitsyn A."/>
            <person name="Khanna P."/>
            <person name="Romanova D.Y."/>
            <person name="Williams P."/>
            <person name="Greenwood S.J."/>
            <person name="Moroz L.L."/>
            <person name="Walt D.R."/>
            <person name="Bodnar A.G."/>
        </authorList>
    </citation>
    <scope>NUCLEOTIDE SEQUENCE</scope>
    <source>
        <strain evidence="5">GMGI-L3</strain>
    </source>
</reference>
<evidence type="ECO:0000256" key="2">
    <source>
        <dbReference type="PROSITE-ProRule" id="PRU00267"/>
    </source>
</evidence>
<feature type="DNA-binding region" description="HMG box" evidence="2">
    <location>
        <begin position="22"/>
        <end position="55"/>
    </location>
</feature>
<feature type="compositionally biased region" description="Low complexity" evidence="3">
    <location>
        <begin position="100"/>
        <end position="128"/>
    </location>
</feature>